<dbReference type="EMBL" id="DAARJL010000017">
    <property type="protein sequence ID" value="HAE2680083.1"/>
    <property type="molecule type" value="Genomic_DNA"/>
</dbReference>
<proteinExistence type="predicted"/>
<protein>
    <submittedName>
        <fullName evidence="1">Uncharacterized protein</fullName>
    </submittedName>
</protein>
<sequence>MSPFSCGLFFNNKHRKKVFLHLTVHTVHLGYLSFYIMWLGGDELVKSEQSTLHLCDFCSSRMRPVRRCVG</sequence>
<organism evidence="1">
    <name type="scientific">Salmonella paratyphi B</name>
    <name type="common">Salmonella enterica subsp. enterica serovar Paratyphi B</name>
    <dbReference type="NCBI Taxonomy" id="57045"/>
    <lineage>
        <taxon>Bacteria</taxon>
        <taxon>Pseudomonadati</taxon>
        <taxon>Pseudomonadota</taxon>
        <taxon>Gammaproteobacteria</taxon>
        <taxon>Enterobacterales</taxon>
        <taxon>Enterobacteriaceae</taxon>
        <taxon>Salmonella</taxon>
    </lineage>
</organism>
<evidence type="ECO:0000313" key="1">
    <source>
        <dbReference type="EMBL" id="HAE2680083.1"/>
    </source>
</evidence>
<name>A0A728KU49_SALEB</name>
<accession>A0A728KU49</accession>
<comment type="caution">
    <text evidence="1">The sequence shown here is derived from an EMBL/GenBank/DDBJ whole genome shotgun (WGS) entry which is preliminary data.</text>
</comment>
<reference evidence="1" key="1">
    <citation type="journal article" date="2018" name="Genome Biol.">
        <title>SKESA: strategic k-mer extension for scrupulous assemblies.</title>
        <authorList>
            <person name="Souvorov A."/>
            <person name="Agarwala R."/>
            <person name="Lipman D.J."/>
        </authorList>
    </citation>
    <scope>NUCLEOTIDE SEQUENCE</scope>
    <source>
        <strain evidence="1">DMS 61/81</strain>
    </source>
</reference>
<dbReference type="AlphaFoldDB" id="A0A728KU49"/>
<reference evidence="1" key="2">
    <citation type="submission" date="2018-07" db="EMBL/GenBank/DDBJ databases">
        <authorList>
            <consortium name="NCBI Pathogen Detection Project"/>
        </authorList>
    </citation>
    <scope>NUCLEOTIDE SEQUENCE</scope>
    <source>
        <strain evidence="1">DMS 61/81</strain>
    </source>
</reference>
<gene>
    <name evidence="1" type="ORF">GNB57_002943</name>
</gene>